<reference evidence="2 3" key="1">
    <citation type="submission" date="2022-05" db="EMBL/GenBank/DDBJ databases">
        <title>Luteimonas sp. SX5, whole genome shotgun sequencing project.</title>
        <authorList>
            <person name="Zhao G."/>
            <person name="Shen L."/>
        </authorList>
    </citation>
    <scope>NUCLEOTIDE SEQUENCE [LARGE SCALE GENOMIC DNA]</scope>
    <source>
        <strain evidence="2 3">SX5</strain>
    </source>
</reference>
<feature type="signal peptide" evidence="1">
    <location>
        <begin position="1"/>
        <end position="21"/>
    </location>
</feature>
<proteinExistence type="predicted"/>
<organism evidence="2 3">
    <name type="scientific">Luteimonas galliterrae</name>
    <dbReference type="NCBI Taxonomy" id="2940486"/>
    <lineage>
        <taxon>Bacteria</taxon>
        <taxon>Pseudomonadati</taxon>
        <taxon>Pseudomonadota</taxon>
        <taxon>Gammaproteobacteria</taxon>
        <taxon>Lysobacterales</taxon>
        <taxon>Lysobacteraceae</taxon>
        <taxon>Luteimonas</taxon>
    </lineage>
</organism>
<dbReference type="RefSeq" id="WP_249469685.1">
    <property type="nucleotide sequence ID" value="NZ_JAMBEP010000001.1"/>
</dbReference>
<keyword evidence="1" id="KW-0732">Signal</keyword>
<evidence type="ECO:0000256" key="1">
    <source>
        <dbReference type="SAM" id="SignalP"/>
    </source>
</evidence>
<feature type="chain" id="PRO_5046662604" evidence="1">
    <location>
        <begin position="22"/>
        <end position="162"/>
    </location>
</feature>
<evidence type="ECO:0000313" key="2">
    <source>
        <dbReference type="EMBL" id="MCL1633074.1"/>
    </source>
</evidence>
<keyword evidence="3" id="KW-1185">Reference proteome</keyword>
<dbReference type="Proteomes" id="UP001431217">
    <property type="component" value="Unassembled WGS sequence"/>
</dbReference>
<sequence length="162" mass="17351">MKITTRLMLIACLVLPFAACKKEEAPKEAVAAPVAVPTTGDRKAWQEYIKDVAKRNMDGVTSAPYAYFLPDASSPDFAGEYERQLEKMKGDVARGILEGNMLVFGSPSSAQMADAVIESFQGIQPGSMKGVKVVFVGAAADNERVKAAVTPAGVDYVFVQTK</sequence>
<gene>
    <name evidence="2" type="ORF">M2650_00215</name>
</gene>
<protein>
    <submittedName>
        <fullName evidence="2">Uncharacterized protein</fullName>
    </submittedName>
</protein>
<accession>A0ABT0MDX3</accession>
<dbReference type="EMBL" id="JAMBEP010000001">
    <property type="protein sequence ID" value="MCL1633074.1"/>
    <property type="molecule type" value="Genomic_DNA"/>
</dbReference>
<comment type="caution">
    <text evidence="2">The sequence shown here is derived from an EMBL/GenBank/DDBJ whole genome shotgun (WGS) entry which is preliminary data.</text>
</comment>
<evidence type="ECO:0000313" key="3">
    <source>
        <dbReference type="Proteomes" id="UP001431217"/>
    </source>
</evidence>
<name>A0ABT0MDX3_9GAMM</name>